<dbReference type="EMBL" id="JANIBJ010000012">
    <property type="protein sequence ID" value="MCQ8104071.1"/>
    <property type="molecule type" value="Genomic_DNA"/>
</dbReference>
<evidence type="ECO:0000313" key="10">
    <source>
        <dbReference type="EMBL" id="MCQ8104071.1"/>
    </source>
</evidence>
<evidence type="ECO:0000256" key="5">
    <source>
        <dbReference type="ARBA" id="ARBA00022964"/>
    </source>
</evidence>
<evidence type="ECO:0000256" key="7">
    <source>
        <dbReference type="ARBA" id="ARBA00023004"/>
    </source>
</evidence>
<evidence type="ECO:0000256" key="8">
    <source>
        <dbReference type="ARBA" id="ARBA00023167"/>
    </source>
</evidence>
<dbReference type="InterPro" id="IPR023956">
    <property type="entry name" value="ARD_bac"/>
</dbReference>
<comment type="function">
    <text evidence="9">Catalyzes 2 different reactions between oxygene and the acireductone 1,2-dihydroxy-3-keto-5-methylthiopentene (DHK-MTPene) depending upon the metal bound in the active site. Fe-containing acireductone dioxygenase (Fe-ARD) produces formate and 2-keto-4-methylthiobutyrate (KMTB), the alpha-ketoacid precursor of methionine in the methionine recycle pathway. Ni-containing acireductone dioxygenase (Ni-ARD) produces methylthiopropionate, carbon monoxide and formate, and does not lie on the methionine recycle pathway.</text>
</comment>
<dbReference type="EC" id="1.13.11.54" evidence="9"/>
<dbReference type="InterPro" id="IPR011051">
    <property type="entry name" value="RmlC_Cupin_sf"/>
</dbReference>
<comment type="caution">
    <text evidence="9">Lacks conserved residue(s) required for the propagation of feature annotation.</text>
</comment>
<dbReference type="PANTHER" id="PTHR23418">
    <property type="entry name" value="ACIREDUCTONE DIOXYGENASE"/>
    <property type="match status" value="1"/>
</dbReference>
<keyword evidence="4 9" id="KW-0479">Metal-binding</keyword>
<keyword evidence="3 9" id="KW-0028">Amino-acid biosynthesis</keyword>
<feature type="binding site" evidence="9">
    <location>
        <position position="96"/>
    </location>
    <ligand>
        <name>Fe(2+)</name>
        <dbReference type="ChEBI" id="CHEBI:29033"/>
    </ligand>
</feature>
<comment type="pathway">
    <text evidence="9">Amino-acid biosynthesis; L-methionine biosynthesis via salvage pathway; L-methionine from S-methyl-5-thio-alpha-D-ribose 1-phosphate: step 5/6.</text>
</comment>
<accession>A0ABT1TFP4</accession>
<proteinExistence type="inferred from homology"/>
<feature type="binding site" evidence="9">
    <location>
        <position position="96"/>
    </location>
    <ligand>
        <name>Ni(2+)</name>
        <dbReference type="ChEBI" id="CHEBI:49786"/>
    </ligand>
</feature>
<sequence length="185" mass="21321">MSALTIYPADQPQHGTTYRDFDTIAGQLDGIGVQFERWEAGSEFISEVEVLTVMDAYQQHIDRLTEQYGFKSVNVVSLKADHPEKQAMRQKFLSEHTHDDFEVRFFVEGRGLFYLHRDDKVYAILCEQGDLISVPAHIKHWFDMGENPDFKCIRLFTTEDGWIANFTGDPIAESFPTFEQYLAGL</sequence>
<feature type="binding site" evidence="9">
    <location>
        <position position="140"/>
    </location>
    <ligand>
        <name>Fe(2+)</name>
        <dbReference type="ChEBI" id="CHEBI:29033"/>
    </ligand>
</feature>
<keyword evidence="6 9" id="KW-0560">Oxidoreductase</keyword>
<dbReference type="Proteomes" id="UP001524499">
    <property type="component" value="Unassembled WGS sequence"/>
</dbReference>
<dbReference type="SUPFAM" id="SSF51182">
    <property type="entry name" value="RmlC-like cupins"/>
    <property type="match status" value="1"/>
</dbReference>
<feature type="binding site" evidence="9">
    <location>
        <position position="98"/>
    </location>
    <ligand>
        <name>Fe(2+)</name>
        <dbReference type="ChEBI" id="CHEBI:29033"/>
    </ligand>
</feature>
<feature type="binding site" evidence="9">
    <location>
        <position position="140"/>
    </location>
    <ligand>
        <name>Ni(2+)</name>
        <dbReference type="ChEBI" id="CHEBI:49786"/>
    </ligand>
</feature>
<protein>
    <recommendedName>
        <fullName evidence="9">Acireductone dioxygenase</fullName>
    </recommendedName>
    <alternativeName>
        <fullName evidence="9">1,2-dihydroxy-3-keto-5-methylthiopentene dioxygenase</fullName>
        <shortName evidence="9">DHK-MTPene dioxygenase</shortName>
    </alternativeName>
    <alternativeName>
        <fullName evidence="9">Acireductone dioxygenase (Fe(2+)-requiring)</fullName>
        <shortName evidence="9">ARD'</shortName>
        <shortName evidence="9">Fe-ARD</shortName>
        <ecNumber evidence="9">1.13.11.54</ecNumber>
    </alternativeName>
    <alternativeName>
        <fullName evidence="9">Acireductone dioxygenase (Ni(2+)-requiring)</fullName>
        <shortName evidence="9">ARD</shortName>
        <shortName evidence="9">Ni-ARD</shortName>
        <ecNumber evidence="9">1.13.11.53</ecNumber>
    </alternativeName>
</protein>
<feature type="site" description="May play a role in metal incorporation in vivo" evidence="9">
    <location>
        <position position="95"/>
    </location>
</feature>
<comment type="cofactor">
    <cofactor evidence="9">
        <name>Fe(2+)</name>
        <dbReference type="ChEBI" id="CHEBI:29033"/>
    </cofactor>
    <text evidence="9">Binds 1 Fe(2+) cation per monomer.</text>
</comment>
<dbReference type="CDD" id="cd02232">
    <property type="entry name" value="cupin_ARD"/>
    <property type="match status" value="1"/>
</dbReference>
<comment type="subunit">
    <text evidence="9">Monomer.</text>
</comment>
<comment type="cofactor">
    <cofactor evidence="9">
        <name>Ni(2+)</name>
        <dbReference type="ChEBI" id="CHEBI:49786"/>
    </cofactor>
    <text evidence="9">Binds 1 nickel ion per monomer.</text>
</comment>
<keyword evidence="5 9" id="KW-0223">Dioxygenase</keyword>
<keyword evidence="7 9" id="KW-0408">Iron</keyword>
<reference evidence="10 11" key="1">
    <citation type="submission" date="2022-07" db="EMBL/GenBank/DDBJ databases">
        <title>Methylomonas rivi sp. nov., Methylomonas rosea sp. nov., Methylomonas aureus sp. nov. and Methylomonas subterranea sp. nov., four novel methanotrophs isolated from a freshwater creek and the deep terrestrial subsurface.</title>
        <authorList>
            <person name="Abin C."/>
            <person name="Sankaranarayanan K."/>
            <person name="Garner C."/>
            <person name="Sindelar R."/>
            <person name="Kotary K."/>
            <person name="Garner R."/>
            <person name="Barclay S."/>
            <person name="Lawson P."/>
            <person name="Krumholz L."/>
        </authorList>
    </citation>
    <scope>NUCLEOTIDE SEQUENCE [LARGE SCALE GENOMIC DNA]</scope>
    <source>
        <strain evidence="10 11">SURF-2</strain>
    </source>
</reference>
<dbReference type="RefSeq" id="WP_256601830.1">
    <property type="nucleotide sequence ID" value="NZ_JANIBJ010000012.1"/>
</dbReference>
<dbReference type="HAMAP" id="MF_01682">
    <property type="entry name" value="Salvage_MtnD"/>
    <property type="match status" value="1"/>
</dbReference>
<keyword evidence="8 9" id="KW-0486">Methionine biosynthesis</keyword>
<feature type="binding site" evidence="9">
    <location>
        <position position="102"/>
    </location>
    <ligand>
        <name>Ni(2+)</name>
        <dbReference type="ChEBI" id="CHEBI:49786"/>
    </ligand>
</feature>
<evidence type="ECO:0000256" key="6">
    <source>
        <dbReference type="ARBA" id="ARBA00023002"/>
    </source>
</evidence>
<feature type="binding site" evidence="9">
    <location>
        <position position="102"/>
    </location>
    <ligand>
        <name>Fe(2+)</name>
        <dbReference type="ChEBI" id="CHEBI:29033"/>
    </ligand>
</feature>
<dbReference type="EC" id="1.13.11.53" evidence="9"/>
<evidence type="ECO:0000313" key="11">
    <source>
        <dbReference type="Proteomes" id="UP001524499"/>
    </source>
</evidence>
<organism evidence="10 11">
    <name type="scientific">Methylomonas subterranea</name>
    <dbReference type="NCBI Taxonomy" id="2952225"/>
    <lineage>
        <taxon>Bacteria</taxon>
        <taxon>Pseudomonadati</taxon>
        <taxon>Pseudomonadota</taxon>
        <taxon>Gammaproteobacteria</taxon>
        <taxon>Methylococcales</taxon>
        <taxon>Methylococcaceae</taxon>
        <taxon>Methylomonas</taxon>
    </lineage>
</organism>
<keyword evidence="2 9" id="KW-0533">Nickel</keyword>
<comment type="caution">
    <text evidence="10">The sequence shown here is derived from an EMBL/GenBank/DDBJ whole genome shotgun (WGS) entry which is preliminary data.</text>
</comment>
<dbReference type="InterPro" id="IPR014710">
    <property type="entry name" value="RmlC-like_jellyroll"/>
</dbReference>
<dbReference type="InterPro" id="IPR004313">
    <property type="entry name" value="ARD"/>
</dbReference>
<evidence type="ECO:0000256" key="3">
    <source>
        <dbReference type="ARBA" id="ARBA00022605"/>
    </source>
</evidence>
<evidence type="ECO:0000256" key="1">
    <source>
        <dbReference type="ARBA" id="ARBA00000428"/>
    </source>
</evidence>
<evidence type="ECO:0000256" key="4">
    <source>
        <dbReference type="ARBA" id="ARBA00022723"/>
    </source>
</evidence>
<evidence type="ECO:0000256" key="9">
    <source>
        <dbReference type="HAMAP-Rule" id="MF_01682"/>
    </source>
</evidence>
<feature type="binding site" evidence="9">
    <location>
        <position position="98"/>
    </location>
    <ligand>
        <name>Ni(2+)</name>
        <dbReference type="ChEBI" id="CHEBI:49786"/>
    </ligand>
</feature>
<dbReference type="Gene3D" id="2.60.120.10">
    <property type="entry name" value="Jelly Rolls"/>
    <property type="match status" value="1"/>
</dbReference>
<comment type="catalytic activity">
    <reaction evidence="9">
        <text>1,2-dihydroxy-5-(methylsulfanyl)pent-1-en-3-one + O2 = 3-(methylsulfanyl)propanoate + CO + formate + 2 H(+)</text>
        <dbReference type="Rhea" id="RHEA:14161"/>
        <dbReference type="ChEBI" id="CHEBI:15378"/>
        <dbReference type="ChEBI" id="CHEBI:15379"/>
        <dbReference type="ChEBI" id="CHEBI:15740"/>
        <dbReference type="ChEBI" id="CHEBI:17245"/>
        <dbReference type="ChEBI" id="CHEBI:49016"/>
        <dbReference type="ChEBI" id="CHEBI:49252"/>
        <dbReference type="EC" id="1.13.11.53"/>
    </reaction>
</comment>
<gene>
    <name evidence="9" type="primary">mtnD</name>
    <name evidence="10" type="ORF">NP590_08150</name>
</gene>
<feature type="site" description="Important to generate the dianion" evidence="9">
    <location>
        <position position="104"/>
    </location>
</feature>
<dbReference type="PANTHER" id="PTHR23418:SF0">
    <property type="entry name" value="ACIREDUCTONE DIOXYGENASE"/>
    <property type="match status" value="1"/>
</dbReference>
<dbReference type="Pfam" id="PF03079">
    <property type="entry name" value="ARD"/>
    <property type="match status" value="1"/>
</dbReference>
<name>A0ABT1TFP4_9GAMM</name>
<comment type="similarity">
    <text evidence="9">Belongs to the acireductone dioxygenase (ARD) family.</text>
</comment>
<evidence type="ECO:0000256" key="2">
    <source>
        <dbReference type="ARBA" id="ARBA00022596"/>
    </source>
</evidence>
<keyword evidence="11" id="KW-1185">Reference proteome</keyword>
<comment type="catalytic activity">
    <reaction evidence="1 9">
        <text>1,2-dihydroxy-5-(methylsulfanyl)pent-1-en-3-one + O2 = 4-methylsulfanyl-2-oxobutanoate + formate + 2 H(+)</text>
        <dbReference type="Rhea" id="RHEA:24504"/>
        <dbReference type="ChEBI" id="CHEBI:15378"/>
        <dbReference type="ChEBI" id="CHEBI:15379"/>
        <dbReference type="ChEBI" id="CHEBI:15740"/>
        <dbReference type="ChEBI" id="CHEBI:16723"/>
        <dbReference type="ChEBI" id="CHEBI:49252"/>
        <dbReference type="EC" id="1.13.11.54"/>
    </reaction>
</comment>